<dbReference type="SUPFAM" id="SSF47413">
    <property type="entry name" value="lambda repressor-like DNA-binding domains"/>
    <property type="match status" value="1"/>
</dbReference>
<dbReference type="Proteomes" id="UP000256345">
    <property type="component" value="Unassembled WGS sequence"/>
</dbReference>
<keyword evidence="5" id="KW-1185">Reference proteome</keyword>
<evidence type="ECO:0000313" key="2">
    <source>
        <dbReference type="EMBL" id="AKJ04146.1"/>
    </source>
</evidence>
<organism evidence="2 4">
    <name type="scientific">Archangium gephyra</name>
    <dbReference type="NCBI Taxonomy" id="48"/>
    <lineage>
        <taxon>Bacteria</taxon>
        <taxon>Pseudomonadati</taxon>
        <taxon>Myxococcota</taxon>
        <taxon>Myxococcia</taxon>
        <taxon>Myxococcales</taxon>
        <taxon>Cystobacterineae</taxon>
        <taxon>Archangiaceae</taxon>
        <taxon>Archangium</taxon>
    </lineage>
</organism>
<sequence>MSKPAANRVREQREARGLSQQALAAAADLTRQSVGAIEAGRAMPGVDVALRLARALDCTVEELFGGSSGESVLVTESPSGPLHGRVALAHLAGRWVSYPLAGSGMRTSADGLAARAVGHGRLEVEPVRSLAEARENVIVMGCAAALGLLADRLNSRPGPGRFLWLAGSSTRALESLAKSQVHVAGVHLVDTRTGEANVADVQRHAGREPIVLVTLARWEEGLLTAPGNPKKLRRVSDLGRRGLRLVTREPGAGARRLLDRELREAGLETLTRGATVQATGHLEVAQAVSMGAGDVGIATRDAAIAYGLDFVPLAEERYDLAIPLSAMEDPRIARLLDVMTAAAVRQELASLGYDVRSCGDRVAKVGAV</sequence>
<name>A0AAC8QBQ0_9BACT</name>
<evidence type="ECO:0000313" key="5">
    <source>
        <dbReference type="Proteomes" id="UP000256345"/>
    </source>
</evidence>
<dbReference type="PANTHER" id="PTHR38431">
    <property type="entry name" value="BLL2305 PROTEIN"/>
    <property type="match status" value="1"/>
</dbReference>
<dbReference type="CDD" id="cd00093">
    <property type="entry name" value="HTH_XRE"/>
    <property type="match status" value="1"/>
</dbReference>
<dbReference type="PROSITE" id="PS50943">
    <property type="entry name" value="HTH_CROC1"/>
    <property type="match status" value="1"/>
</dbReference>
<accession>A0AAC8QBQ0</accession>
<evidence type="ECO:0000259" key="1">
    <source>
        <dbReference type="PROSITE" id="PS50943"/>
    </source>
</evidence>
<dbReference type="Pfam" id="PF01381">
    <property type="entry name" value="HTH_3"/>
    <property type="match status" value="1"/>
</dbReference>
<dbReference type="Pfam" id="PF12727">
    <property type="entry name" value="PBP_like"/>
    <property type="match status" value="1"/>
</dbReference>
<evidence type="ECO:0000313" key="4">
    <source>
        <dbReference type="Proteomes" id="UP000035579"/>
    </source>
</evidence>
<dbReference type="Proteomes" id="UP000035579">
    <property type="component" value="Chromosome"/>
</dbReference>
<gene>
    <name evidence="2" type="ORF">AA314_05772</name>
    <name evidence="3" type="ORF">ATI61_101757</name>
</gene>
<dbReference type="InterPro" id="IPR024370">
    <property type="entry name" value="PBP_domain"/>
</dbReference>
<dbReference type="InterPro" id="IPR001387">
    <property type="entry name" value="Cro/C1-type_HTH"/>
</dbReference>
<dbReference type="InterPro" id="IPR010982">
    <property type="entry name" value="Lambda_DNA-bd_dom_sf"/>
</dbReference>
<dbReference type="PANTHER" id="PTHR38431:SF1">
    <property type="entry name" value="BLL2305 PROTEIN"/>
    <property type="match status" value="1"/>
</dbReference>
<dbReference type="Gene3D" id="3.40.190.10">
    <property type="entry name" value="Periplasmic binding protein-like II"/>
    <property type="match status" value="1"/>
</dbReference>
<reference evidence="3 5" key="2">
    <citation type="submission" date="2018-08" db="EMBL/GenBank/DDBJ databases">
        <title>Genomic Encyclopedia of Archaeal and Bacterial Type Strains, Phase II (KMG-II): from individual species to whole genera.</title>
        <authorList>
            <person name="Goeker M."/>
        </authorList>
    </citation>
    <scope>NUCLEOTIDE SEQUENCE [LARGE SCALE GENOMIC DNA]</scope>
    <source>
        <strain evidence="3 5">DSM 2261</strain>
    </source>
</reference>
<dbReference type="RefSeq" id="WP_047858035.1">
    <property type="nucleotide sequence ID" value="NZ_CP011509.1"/>
</dbReference>
<evidence type="ECO:0000313" key="3">
    <source>
        <dbReference type="EMBL" id="REG37770.1"/>
    </source>
</evidence>
<reference evidence="2 4" key="1">
    <citation type="submission" date="2015-05" db="EMBL/GenBank/DDBJ databases">
        <title>Genome assembly of Archangium gephyra DSM 2261.</title>
        <authorList>
            <person name="Sharma G."/>
            <person name="Subramanian S."/>
        </authorList>
    </citation>
    <scope>NUCLEOTIDE SEQUENCE [LARGE SCALE GENOMIC DNA]</scope>
    <source>
        <strain evidence="2 4">DSM 2261</strain>
    </source>
</reference>
<dbReference type="EMBL" id="CP011509">
    <property type="protein sequence ID" value="AKJ04146.1"/>
    <property type="molecule type" value="Genomic_DNA"/>
</dbReference>
<dbReference type="SMART" id="SM00530">
    <property type="entry name" value="HTH_XRE"/>
    <property type="match status" value="1"/>
</dbReference>
<proteinExistence type="predicted"/>
<dbReference type="KEGG" id="age:AA314_05772"/>
<dbReference type="EMBL" id="QUMU01000001">
    <property type="protein sequence ID" value="REG37770.1"/>
    <property type="molecule type" value="Genomic_DNA"/>
</dbReference>
<protein>
    <submittedName>
        <fullName evidence="2">Molybdopterin biosynthesis protein MoeA</fullName>
    </submittedName>
    <submittedName>
        <fullName evidence="3">XRE family transcriptional regulator of molybdate metabolism</fullName>
    </submittedName>
</protein>
<dbReference type="GO" id="GO:0003677">
    <property type="term" value="F:DNA binding"/>
    <property type="evidence" value="ECO:0007669"/>
    <property type="project" value="InterPro"/>
</dbReference>
<feature type="domain" description="HTH cro/C1-type" evidence="1">
    <location>
        <begin position="9"/>
        <end position="63"/>
    </location>
</feature>
<dbReference type="SUPFAM" id="SSF53850">
    <property type="entry name" value="Periplasmic binding protein-like II"/>
    <property type="match status" value="1"/>
</dbReference>
<dbReference type="AlphaFoldDB" id="A0AAC8QBQ0"/>
<dbReference type="Gene3D" id="1.10.260.40">
    <property type="entry name" value="lambda repressor-like DNA-binding domains"/>
    <property type="match status" value="1"/>
</dbReference>